<evidence type="ECO:0000313" key="3">
    <source>
        <dbReference type="Proteomes" id="UP001595704"/>
    </source>
</evidence>
<gene>
    <name evidence="2" type="ORF">ACFONL_13745</name>
</gene>
<dbReference type="Proteomes" id="UP001595704">
    <property type="component" value="Unassembled WGS sequence"/>
</dbReference>
<sequence length="107" mass="12442">MRRFAICLAMLAGFGLGGLAMAPQARAAVAGPQAAVAAGGATDALFERAYTVCGPYGCVYRPGPRYYAPRPYYRPYYAPRRYYYRPRYYAPRPYYRRYYGPRYYRRW</sequence>
<keyword evidence="3" id="KW-1185">Reference proteome</keyword>
<evidence type="ECO:0000256" key="1">
    <source>
        <dbReference type="SAM" id="SignalP"/>
    </source>
</evidence>
<dbReference type="RefSeq" id="WP_191320189.1">
    <property type="nucleotide sequence ID" value="NZ_BNCG01000014.1"/>
</dbReference>
<proteinExistence type="predicted"/>
<reference evidence="3" key="1">
    <citation type="journal article" date="2019" name="Int. J. Syst. Evol. Microbiol.">
        <title>The Global Catalogue of Microorganisms (GCM) 10K type strain sequencing project: providing services to taxonomists for standard genome sequencing and annotation.</title>
        <authorList>
            <consortium name="The Broad Institute Genomics Platform"/>
            <consortium name="The Broad Institute Genome Sequencing Center for Infectious Disease"/>
            <person name="Wu L."/>
            <person name="Ma J."/>
        </authorList>
    </citation>
    <scope>NUCLEOTIDE SEQUENCE [LARGE SCALE GENOMIC DNA]</scope>
    <source>
        <strain evidence="3">KCTC 42282</strain>
    </source>
</reference>
<keyword evidence="1" id="KW-0732">Signal</keyword>
<comment type="caution">
    <text evidence="2">The sequence shown here is derived from an EMBL/GenBank/DDBJ whole genome shotgun (WGS) entry which is preliminary data.</text>
</comment>
<feature type="signal peptide" evidence="1">
    <location>
        <begin position="1"/>
        <end position="27"/>
    </location>
</feature>
<feature type="chain" id="PRO_5045769975" description="PXPV repeat-containing protein" evidence="1">
    <location>
        <begin position="28"/>
        <end position="107"/>
    </location>
</feature>
<accession>A0ABV7UI55</accession>
<protein>
    <recommendedName>
        <fullName evidence="4">PXPV repeat-containing protein</fullName>
    </recommendedName>
</protein>
<evidence type="ECO:0008006" key="4">
    <source>
        <dbReference type="Google" id="ProtNLM"/>
    </source>
</evidence>
<evidence type="ECO:0000313" key="2">
    <source>
        <dbReference type="EMBL" id="MFC3638419.1"/>
    </source>
</evidence>
<organism evidence="2 3">
    <name type="scientific">Camelimonas fluminis</name>
    <dbReference type="NCBI Taxonomy" id="1576911"/>
    <lineage>
        <taxon>Bacteria</taxon>
        <taxon>Pseudomonadati</taxon>
        <taxon>Pseudomonadota</taxon>
        <taxon>Alphaproteobacteria</taxon>
        <taxon>Hyphomicrobiales</taxon>
        <taxon>Chelatococcaceae</taxon>
        <taxon>Camelimonas</taxon>
    </lineage>
</organism>
<name>A0ABV7UI55_9HYPH</name>
<dbReference type="EMBL" id="JBHRYC010000073">
    <property type="protein sequence ID" value="MFC3638419.1"/>
    <property type="molecule type" value="Genomic_DNA"/>
</dbReference>